<evidence type="ECO:0000256" key="1">
    <source>
        <dbReference type="ARBA" id="ARBA00008779"/>
    </source>
</evidence>
<reference evidence="4 5" key="1">
    <citation type="submission" date="2017-06" db="EMBL/GenBank/DDBJ databases">
        <authorList>
            <person name="Kim H.J."/>
            <person name="Triplett B.A."/>
        </authorList>
    </citation>
    <scope>NUCLEOTIDE SEQUENCE [LARGE SCALE GENOMIC DNA]</scope>
    <source>
        <strain evidence="4 5">DSM 29150</strain>
    </source>
</reference>
<proteinExistence type="inferred from homology"/>
<organism evidence="4 5">
    <name type="scientific">Lutibacter agarilyticus</name>
    <dbReference type="NCBI Taxonomy" id="1109740"/>
    <lineage>
        <taxon>Bacteria</taxon>
        <taxon>Pseudomonadati</taxon>
        <taxon>Bacteroidota</taxon>
        <taxon>Flavobacteriia</taxon>
        <taxon>Flavobacteriales</taxon>
        <taxon>Flavobacteriaceae</taxon>
        <taxon>Lutibacter</taxon>
    </lineage>
</organism>
<dbReference type="Proteomes" id="UP000198384">
    <property type="component" value="Unassembled WGS sequence"/>
</dbReference>
<comment type="similarity">
    <text evidence="1">Belongs to the sulfatase family.</text>
</comment>
<keyword evidence="5" id="KW-1185">Reference proteome</keyword>
<dbReference type="PANTHER" id="PTHR42693:SF53">
    <property type="entry name" value="ENDO-4-O-SULFATASE"/>
    <property type="match status" value="1"/>
</dbReference>
<dbReference type="InterPro" id="IPR000917">
    <property type="entry name" value="Sulfatase_N"/>
</dbReference>
<dbReference type="AlphaFoldDB" id="A0A238YKF3"/>
<dbReference type="OrthoDB" id="9789742at2"/>
<gene>
    <name evidence="4" type="ORF">SAMN06265371_109100</name>
</gene>
<dbReference type="GO" id="GO:0004065">
    <property type="term" value="F:arylsulfatase activity"/>
    <property type="evidence" value="ECO:0007669"/>
    <property type="project" value="TreeGrafter"/>
</dbReference>
<dbReference type="EMBL" id="FZNT01000009">
    <property type="protein sequence ID" value="SNR70899.1"/>
    <property type="molecule type" value="Genomic_DNA"/>
</dbReference>
<evidence type="ECO:0000259" key="3">
    <source>
        <dbReference type="Pfam" id="PF00884"/>
    </source>
</evidence>
<dbReference type="PANTHER" id="PTHR42693">
    <property type="entry name" value="ARYLSULFATASE FAMILY MEMBER"/>
    <property type="match status" value="1"/>
</dbReference>
<dbReference type="Gene3D" id="3.40.720.10">
    <property type="entry name" value="Alkaline Phosphatase, subunit A"/>
    <property type="match status" value="1"/>
</dbReference>
<evidence type="ECO:0000256" key="2">
    <source>
        <dbReference type="ARBA" id="ARBA00022801"/>
    </source>
</evidence>
<accession>A0A238YKF3</accession>
<keyword evidence="2" id="KW-0378">Hydrolase</keyword>
<evidence type="ECO:0000313" key="5">
    <source>
        <dbReference type="Proteomes" id="UP000198384"/>
    </source>
</evidence>
<protein>
    <submittedName>
        <fullName evidence="4">Arylsulfatase A</fullName>
    </submittedName>
</protein>
<evidence type="ECO:0000313" key="4">
    <source>
        <dbReference type="EMBL" id="SNR70899.1"/>
    </source>
</evidence>
<dbReference type="CDD" id="cd16027">
    <property type="entry name" value="SGSH"/>
    <property type="match status" value="1"/>
</dbReference>
<dbReference type="SUPFAM" id="SSF53649">
    <property type="entry name" value="Alkaline phosphatase-like"/>
    <property type="match status" value="1"/>
</dbReference>
<name>A0A238YKF3_9FLAO</name>
<feature type="domain" description="Sulfatase N-terminal" evidence="3">
    <location>
        <begin position="24"/>
        <end position="304"/>
    </location>
</feature>
<dbReference type="InterPro" id="IPR017850">
    <property type="entry name" value="Alkaline_phosphatase_core_sf"/>
</dbReference>
<dbReference type="Pfam" id="PF00884">
    <property type="entry name" value="Sulfatase"/>
    <property type="match status" value="1"/>
</dbReference>
<dbReference type="RefSeq" id="WP_089382519.1">
    <property type="nucleotide sequence ID" value="NZ_FZNT01000009.1"/>
</dbReference>
<dbReference type="InterPro" id="IPR050738">
    <property type="entry name" value="Sulfatase"/>
</dbReference>
<sequence>MKNFLVVLTFFSIAICTAQSQEKPNILWITCEDISPYLGCYGFQQAQTPNLDKLASEGIRFTNAYANAPVCGVARTTLLTGMYAPTTGTHNFRTNTKLPESIPAYPKILREAGYYCTNNYKKDYNSSYETDKSLWDESSKKAHYNTRKPGQPFFAVFNIIQTHESQLAEDKIKEYVANGDLPKKPRINPSAIVLPPYHPDVPEIRVDWARFHDLITLMDRKVGELLQELKDKNLEENTIVFFYSDHGGMLSRSKRYLYNVGTQVPFIAYFPKKWRHLVSYQPGSTEDGFVSFVDFPKTLLSIANCPVPEKMQGKVFLGKDKEAKPNYVHFYRDRMSERYDFNRAVTDGEYYLIQNFVPHRPRGRSTRYGYTVQQNWRANEESFANGNSNAVQSQFYQPKETVELFNTKNDPWHIKSIAEENESVEKLAELSQELDRWMIEIRDIGCIPEPMFHDLVGEGKKYATIYEYAQSDAYEIEKILPIAKLAAQGSLENKNDFLAFIEDSNPIIRYWGAYGIFRIAQNDTTIQEKLIQSIEKEPIPVNRLIAAQALALSGAKEKAFEYLHKETKNARDGYVFLFGLNALQYSHTDEFLTKQDWIDFKAQTFETDAAIDKFGKEYSKRIMNDALALWPNRRVVD</sequence>